<keyword evidence="4 5" id="KW-0472">Membrane</keyword>
<evidence type="ECO:0000256" key="1">
    <source>
        <dbReference type="ARBA" id="ARBA00004141"/>
    </source>
</evidence>
<dbReference type="InParanoid" id="A0A6P7Z4K2"/>
<feature type="domain" description="STAS" evidence="6">
    <location>
        <begin position="476"/>
        <end position="626"/>
    </location>
</feature>
<gene>
    <name evidence="8" type="primary">SLC26A7</name>
</gene>
<evidence type="ECO:0000259" key="6">
    <source>
        <dbReference type="PROSITE" id="PS50801"/>
    </source>
</evidence>
<name>A0A6P7Z4K2_9AMPH</name>
<dbReference type="CDD" id="cd07042">
    <property type="entry name" value="STAS_SulP_like_sulfate_transporter"/>
    <property type="match status" value="1"/>
</dbReference>
<feature type="transmembrane region" description="Helical" evidence="5">
    <location>
        <begin position="187"/>
        <end position="204"/>
    </location>
</feature>
<evidence type="ECO:0000313" key="8">
    <source>
        <dbReference type="RefSeq" id="XP_030072308.1"/>
    </source>
</evidence>
<feature type="transmembrane region" description="Helical" evidence="5">
    <location>
        <begin position="328"/>
        <end position="348"/>
    </location>
</feature>
<dbReference type="Pfam" id="PF00916">
    <property type="entry name" value="Sulfate_transp"/>
    <property type="match status" value="1"/>
</dbReference>
<keyword evidence="3 5" id="KW-1133">Transmembrane helix</keyword>
<dbReference type="InterPro" id="IPR002645">
    <property type="entry name" value="STAS_dom"/>
</dbReference>
<dbReference type="InterPro" id="IPR036513">
    <property type="entry name" value="STAS_dom_sf"/>
</dbReference>
<dbReference type="KEGG" id="muo:115478829"/>
<feature type="transmembrane region" description="Helical" evidence="5">
    <location>
        <begin position="422"/>
        <end position="447"/>
    </location>
</feature>
<feature type="transmembrane region" description="Helical" evidence="5">
    <location>
        <begin position="355"/>
        <end position="378"/>
    </location>
</feature>
<feature type="transmembrane region" description="Helical" evidence="5">
    <location>
        <begin position="210"/>
        <end position="228"/>
    </location>
</feature>
<feature type="transmembrane region" description="Helical" evidence="5">
    <location>
        <begin position="384"/>
        <end position="401"/>
    </location>
</feature>
<dbReference type="RefSeq" id="XP_030072308.1">
    <property type="nucleotide sequence ID" value="XM_030216448.1"/>
</dbReference>
<dbReference type="PROSITE" id="PS50801">
    <property type="entry name" value="STAS"/>
    <property type="match status" value="1"/>
</dbReference>
<dbReference type="PANTHER" id="PTHR11814">
    <property type="entry name" value="SULFATE TRANSPORTER"/>
    <property type="match status" value="1"/>
</dbReference>
<dbReference type="GO" id="GO:0055085">
    <property type="term" value="P:transmembrane transport"/>
    <property type="evidence" value="ECO:0007669"/>
    <property type="project" value="InterPro"/>
</dbReference>
<dbReference type="GO" id="GO:0016020">
    <property type="term" value="C:membrane"/>
    <property type="evidence" value="ECO:0007669"/>
    <property type="project" value="UniProtKB-SubCell"/>
</dbReference>
<dbReference type="SUPFAM" id="SSF52091">
    <property type="entry name" value="SpoIIaa-like"/>
    <property type="match status" value="1"/>
</dbReference>
<evidence type="ECO:0000256" key="3">
    <source>
        <dbReference type="ARBA" id="ARBA00022989"/>
    </source>
</evidence>
<evidence type="ECO:0000256" key="2">
    <source>
        <dbReference type="ARBA" id="ARBA00022692"/>
    </source>
</evidence>
<evidence type="ECO:0000313" key="7">
    <source>
        <dbReference type="Proteomes" id="UP000515156"/>
    </source>
</evidence>
<accession>A0A6P7Z4K2</accession>
<dbReference type="Pfam" id="PF01740">
    <property type="entry name" value="STAS"/>
    <property type="match status" value="1"/>
</dbReference>
<dbReference type="GeneID" id="115478829"/>
<sequence length="641" mass="69997">MEGNRWQLVRRWCWRRLPVLHWLPTYDLKANLAADTVAGAMLSVHQVAQGLAFAVLSSVHPVFGLYGALFPPIIYAIFGMGRHVATAAFGITSLISAGAVERLVPPNASFTANSNSSVLGLSDFEMQRIGIATAVTFLGGIIQVAMFMLNAGSATLLLPEPVLSSMTTGAATNVVTSQVKYLLGIKMPYISGPLGTFYIYAYAFNNISSVRLEVLLFSLLSIVVLVVLKQLNEQFKEKIKVVIPVELVLMITTSVACYCADMENTYGLPVVGHIPEGIPPPQAPPMNALADVVIEGFGIAVVGYAASVMLAQGSAKKFNYYVDDNQELLAHGLSNVVSSFFFCIPNSAAMARTGLLYSCGAKTQVACLISCGFILVVIYTMGTLLYWLPMCVLASIIVVGLKGMLMQFCDLKKYWNVDKVDWVIWVLTYVVTISFAANVGLFFGVVFNIAVGVVRVTRAKTISLINMKEENCKIIEDVQHDSFQQVKIVSVTTPLFFMNAKKFKGDLMKMNKRNPAIIKLSEDTNEFEENILLNPVSNGVLNGEDFKSPPPSATRGILILDCSGMTFFDYTGVSILVQIYMDFKRNDVDVLFVHCLSSLIKALQHSGLKPEDHVFFDSVSIALDVICSSKACSKLSDQTEV</sequence>
<evidence type="ECO:0000256" key="4">
    <source>
        <dbReference type="ARBA" id="ARBA00023136"/>
    </source>
</evidence>
<dbReference type="Gene3D" id="3.30.750.24">
    <property type="entry name" value="STAS domain"/>
    <property type="match status" value="1"/>
</dbReference>
<dbReference type="Proteomes" id="UP000515156">
    <property type="component" value="Chromosome 1"/>
</dbReference>
<feature type="transmembrane region" description="Helical" evidence="5">
    <location>
        <begin position="51"/>
        <end position="77"/>
    </location>
</feature>
<dbReference type="FunCoup" id="A0A6P7Z4K2">
    <property type="interactions" value="19"/>
</dbReference>
<protein>
    <submittedName>
        <fullName evidence="8">Anion exchange transporter</fullName>
    </submittedName>
</protein>
<feature type="transmembrane region" description="Helical" evidence="5">
    <location>
        <begin position="288"/>
        <end position="308"/>
    </location>
</feature>
<comment type="subcellular location">
    <subcellularLocation>
        <location evidence="1">Membrane</location>
        <topology evidence="1">Multi-pass membrane protein</topology>
    </subcellularLocation>
</comment>
<dbReference type="InterPro" id="IPR001902">
    <property type="entry name" value="SLC26A/SulP_fam"/>
</dbReference>
<reference evidence="8" key="1">
    <citation type="submission" date="2025-08" db="UniProtKB">
        <authorList>
            <consortium name="RefSeq"/>
        </authorList>
    </citation>
    <scope>IDENTIFICATION</scope>
</reference>
<dbReference type="CTD" id="115111"/>
<keyword evidence="2 5" id="KW-0812">Transmembrane</keyword>
<evidence type="ECO:0000256" key="5">
    <source>
        <dbReference type="SAM" id="Phobius"/>
    </source>
</evidence>
<dbReference type="InterPro" id="IPR011547">
    <property type="entry name" value="SLC26A/SulP_dom"/>
</dbReference>
<dbReference type="AlphaFoldDB" id="A0A6P7Z4K2"/>
<proteinExistence type="predicted"/>
<keyword evidence="7" id="KW-1185">Reference proteome</keyword>
<dbReference type="OrthoDB" id="288203at2759"/>
<organism evidence="7 8">
    <name type="scientific">Microcaecilia unicolor</name>
    <dbReference type="NCBI Taxonomy" id="1415580"/>
    <lineage>
        <taxon>Eukaryota</taxon>
        <taxon>Metazoa</taxon>
        <taxon>Chordata</taxon>
        <taxon>Craniata</taxon>
        <taxon>Vertebrata</taxon>
        <taxon>Euteleostomi</taxon>
        <taxon>Amphibia</taxon>
        <taxon>Gymnophiona</taxon>
        <taxon>Siphonopidae</taxon>
        <taxon>Microcaecilia</taxon>
    </lineage>
</organism>
<feature type="transmembrane region" description="Helical" evidence="5">
    <location>
        <begin position="129"/>
        <end position="149"/>
    </location>
</feature>